<feature type="transmembrane region" description="Helical" evidence="1">
    <location>
        <begin position="37"/>
        <end position="59"/>
    </location>
</feature>
<keyword evidence="1" id="KW-0472">Membrane</keyword>
<dbReference type="Proteomes" id="UP000681610">
    <property type="component" value="Unassembled WGS sequence"/>
</dbReference>
<feature type="transmembrane region" description="Helical" evidence="1">
    <location>
        <begin position="12"/>
        <end position="31"/>
    </location>
</feature>
<accession>A0ABS3PZL7</accession>
<comment type="caution">
    <text evidence="2">The sequence shown here is derived from an EMBL/GenBank/DDBJ whole genome shotgun (WGS) entry which is preliminary data.</text>
</comment>
<name>A0ABS3PZL7_9FLAO</name>
<sequence>METFLKRDVRSVIFVVALATMGASIAYLLIANTDEKTFLGMTINAFVCLCIVISAGIGISKQRKIEQEQ</sequence>
<keyword evidence="3" id="KW-1185">Reference proteome</keyword>
<protein>
    <submittedName>
        <fullName evidence="2">Uncharacterized protein</fullName>
    </submittedName>
</protein>
<reference evidence="2 3" key="1">
    <citation type="submission" date="2021-03" db="EMBL/GenBank/DDBJ databases">
        <title>Isolation and description of Capnocytophaga bilenii sp. nov., a novel Capnocytophaga species, isolated from a gingivitis subject.</title>
        <authorList>
            <person name="Antezack A."/>
            <person name="Monnet-Corti V."/>
            <person name="La Scola B."/>
        </authorList>
    </citation>
    <scope>NUCLEOTIDE SEQUENCE [LARGE SCALE GENOMIC DNA]</scope>
    <source>
        <strain evidence="2 3">Marseille-Q4570</strain>
    </source>
</reference>
<dbReference type="RefSeq" id="WP_208059213.1">
    <property type="nucleotide sequence ID" value="NZ_JAGDYP010000008.1"/>
</dbReference>
<evidence type="ECO:0000313" key="3">
    <source>
        <dbReference type="Proteomes" id="UP000681610"/>
    </source>
</evidence>
<proteinExistence type="predicted"/>
<gene>
    <name evidence="2" type="ORF">J4N46_10300</name>
</gene>
<organism evidence="2 3">
    <name type="scientific">Capnocytophaga bilenii</name>
    <dbReference type="NCBI Taxonomy" id="2819369"/>
    <lineage>
        <taxon>Bacteria</taxon>
        <taxon>Pseudomonadati</taxon>
        <taxon>Bacteroidota</taxon>
        <taxon>Flavobacteriia</taxon>
        <taxon>Flavobacteriales</taxon>
        <taxon>Flavobacteriaceae</taxon>
        <taxon>Capnocytophaga</taxon>
    </lineage>
</organism>
<evidence type="ECO:0000256" key="1">
    <source>
        <dbReference type="SAM" id="Phobius"/>
    </source>
</evidence>
<keyword evidence="1" id="KW-1133">Transmembrane helix</keyword>
<keyword evidence="1" id="KW-0812">Transmembrane</keyword>
<dbReference type="EMBL" id="JAGDYP010000008">
    <property type="protein sequence ID" value="MBO1884788.1"/>
    <property type="molecule type" value="Genomic_DNA"/>
</dbReference>
<evidence type="ECO:0000313" key="2">
    <source>
        <dbReference type="EMBL" id="MBO1884788.1"/>
    </source>
</evidence>